<comment type="similarity">
    <text evidence="1">Belongs to the class II fructose-bisphosphate aldolase family.</text>
</comment>
<dbReference type="GeneID" id="80864473"/>
<reference evidence="3" key="1">
    <citation type="submission" date="2022-09" db="EMBL/GenBank/DDBJ databases">
        <title>Chromosome-level assembly of Trichoderma breve T069, a fungus used in development of biopesticide product.</title>
        <authorList>
            <person name="Lin R."/>
            <person name="Liu T."/>
        </authorList>
    </citation>
    <scope>NUCLEOTIDE SEQUENCE</scope>
    <source>
        <strain evidence="3">T069</strain>
    </source>
</reference>
<gene>
    <name evidence="3" type="ORF">T069G_02575</name>
</gene>
<dbReference type="EC" id="4.1.2.13" evidence="1"/>
<evidence type="ECO:0000313" key="3">
    <source>
        <dbReference type="EMBL" id="KAJ4861621.1"/>
    </source>
</evidence>
<keyword evidence="1" id="KW-0324">Glycolysis</keyword>
<comment type="cofactor">
    <cofactor evidence="1">
        <name>Zn(2+)</name>
        <dbReference type="ChEBI" id="CHEBI:29105"/>
    </cofactor>
    <text evidence="1">Binds 2 Zn(2+) ions per subunit. One is catalytic and the other provides a structural contribution.</text>
</comment>
<comment type="pathway">
    <text evidence="1">Carbohydrate degradation; glycolysis; D-glyceraldehyde 3-phosphate and glycerone phosphate from D-glucose: step 4/4.</text>
</comment>
<keyword evidence="4" id="KW-1185">Reference proteome</keyword>
<sequence>MARFPDLPQTPRRPPVSYVSPPTPKIADACLFPKPVHAAAQAAHQSSAPITMHLFGCQDASMIEQAFELPSDSIMVAVPHPSKKTRFAKTKEQVVYCQAHNKVATAERSDYWESNACAMPV</sequence>
<keyword evidence="1" id="KW-0479">Metal-binding</keyword>
<keyword evidence="1" id="KW-0862">Zinc</keyword>
<evidence type="ECO:0000256" key="1">
    <source>
        <dbReference type="RuleBase" id="RU366023"/>
    </source>
</evidence>
<comment type="caution">
    <text evidence="3">The sequence shown here is derived from an EMBL/GenBank/DDBJ whole genome shotgun (WGS) entry which is preliminary data.</text>
</comment>
<comment type="catalytic activity">
    <reaction evidence="1">
        <text>beta-D-fructose 1,6-bisphosphate = D-glyceraldehyde 3-phosphate + dihydroxyacetone phosphate</text>
        <dbReference type="Rhea" id="RHEA:14729"/>
        <dbReference type="ChEBI" id="CHEBI:32966"/>
        <dbReference type="ChEBI" id="CHEBI:57642"/>
        <dbReference type="ChEBI" id="CHEBI:59776"/>
        <dbReference type="EC" id="4.1.2.13"/>
    </reaction>
</comment>
<feature type="region of interest" description="Disordered" evidence="2">
    <location>
        <begin position="1"/>
        <end position="21"/>
    </location>
</feature>
<dbReference type="GO" id="GO:0004332">
    <property type="term" value="F:fructose-bisphosphate aldolase activity"/>
    <property type="evidence" value="ECO:0007669"/>
    <property type="project" value="UniProtKB-EC"/>
</dbReference>
<dbReference type="EMBL" id="JAOPEN010000002">
    <property type="protein sequence ID" value="KAJ4861621.1"/>
    <property type="molecule type" value="Genomic_DNA"/>
</dbReference>
<dbReference type="GO" id="GO:0006096">
    <property type="term" value="P:glycolytic process"/>
    <property type="evidence" value="ECO:0007669"/>
    <property type="project" value="UniProtKB-KW"/>
</dbReference>
<comment type="function">
    <text evidence="1">Catalyzes the aldol condensation of dihydroxyacetone phosphate (DHAP or glycerone-phosphate) with glyceraldehyde 3-phosphate (G3P) to form fructose 1,6-bisphosphate (FBP) in gluconeogenesis and the reverse reaction in glycolysis.</text>
</comment>
<organism evidence="3 4">
    <name type="scientific">Trichoderma breve</name>
    <dbReference type="NCBI Taxonomy" id="2034170"/>
    <lineage>
        <taxon>Eukaryota</taxon>
        <taxon>Fungi</taxon>
        <taxon>Dikarya</taxon>
        <taxon>Ascomycota</taxon>
        <taxon>Pezizomycotina</taxon>
        <taxon>Sordariomycetes</taxon>
        <taxon>Hypocreomycetidae</taxon>
        <taxon>Hypocreales</taxon>
        <taxon>Hypocreaceae</taxon>
        <taxon>Trichoderma</taxon>
    </lineage>
</organism>
<evidence type="ECO:0000313" key="4">
    <source>
        <dbReference type="Proteomes" id="UP001140511"/>
    </source>
</evidence>
<dbReference type="InterPro" id="IPR000771">
    <property type="entry name" value="FBA_II"/>
</dbReference>
<evidence type="ECO:0000256" key="2">
    <source>
        <dbReference type="SAM" id="MobiDB-lite"/>
    </source>
</evidence>
<proteinExistence type="inferred from homology"/>
<dbReference type="RefSeq" id="XP_056030677.1">
    <property type="nucleotide sequence ID" value="XM_056169785.1"/>
</dbReference>
<dbReference type="AlphaFoldDB" id="A0A9W9EA43"/>
<accession>A0A9W9EA43</accession>
<dbReference type="Proteomes" id="UP001140511">
    <property type="component" value="Unassembled WGS sequence"/>
</dbReference>
<dbReference type="Pfam" id="PF01116">
    <property type="entry name" value="F_bP_aldolase"/>
    <property type="match status" value="1"/>
</dbReference>
<protein>
    <recommendedName>
        <fullName evidence="1">Fructose-bisphosphate aldolase</fullName>
        <shortName evidence="1">FBP aldolase</shortName>
        <ecNumber evidence="1">4.1.2.13</ecNumber>
    </recommendedName>
</protein>
<name>A0A9W9EA43_9HYPO</name>
<keyword evidence="1" id="KW-0456">Lyase</keyword>
<dbReference type="GO" id="GO:0008270">
    <property type="term" value="F:zinc ion binding"/>
    <property type="evidence" value="ECO:0007669"/>
    <property type="project" value="UniProtKB-UniRule"/>
</dbReference>